<proteinExistence type="predicted"/>
<gene>
    <name evidence="2" type="ORF">QBC37DRAFT_122537</name>
</gene>
<feature type="compositionally biased region" description="Pro residues" evidence="1">
    <location>
        <begin position="107"/>
        <end position="124"/>
    </location>
</feature>
<evidence type="ECO:0000313" key="3">
    <source>
        <dbReference type="Proteomes" id="UP001301769"/>
    </source>
</evidence>
<dbReference type="EMBL" id="MU858390">
    <property type="protein sequence ID" value="KAK4206539.1"/>
    <property type="molecule type" value="Genomic_DNA"/>
</dbReference>
<dbReference type="Proteomes" id="UP001301769">
    <property type="component" value="Unassembled WGS sequence"/>
</dbReference>
<evidence type="ECO:0000256" key="1">
    <source>
        <dbReference type="SAM" id="MobiDB-lite"/>
    </source>
</evidence>
<evidence type="ECO:0000313" key="2">
    <source>
        <dbReference type="EMBL" id="KAK4206539.1"/>
    </source>
</evidence>
<accession>A0AAN6XTC0</accession>
<name>A0AAN6XTC0_9PEZI</name>
<dbReference type="AlphaFoldDB" id="A0AAN6XTC0"/>
<comment type="caution">
    <text evidence="2">The sequence shown here is derived from an EMBL/GenBank/DDBJ whole genome shotgun (WGS) entry which is preliminary data.</text>
</comment>
<organism evidence="2 3">
    <name type="scientific">Rhypophila decipiens</name>
    <dbReference type="NCBI Taxonomy" id="261697"/>
    <lineage>
        <taxon>Eukaryota</taxon>
        <taxon>Fungi</taxon>
        <taxon>Dikarya</taxon>
        <taxon>Ascomycota</taxon>
        <taxon>Pezizomycotina</taxon>
        <taxon>Sordariomycetes</taxon>
        <taxon>Sordariomycetidae</taxon>
        <taxon>Sordariales</taxon>
        <taxon>Naviculisporaceae</taxon>
        <taxon>Rhypophila</taxon>
    </lineage>
</organism>
<keyword evidence="3" id="KW-1185">Reference proteome</keyword>
<protein>
    <submittedName>
        <fullName evidence="2">Uncharacterized protein</fullName>
    </submittedName>
</protein>
<sequence>MPTKSHRRNRSSVDQIFDLLADLGDNQISLLLDEFNHTTSSNVPVAEAISLFDPSANKRKPKRSFDPTSAPVRTLQAELERRNSRRISSAPEPAAVRPKTASEPPAQLLPPTQPPLPDSPPPLEPSDRPTLTLTPPDSQDHYRPRSASSPRSRPRSQSQGLRSYKRISRPFFLSPTATAELHQLLLAYFQESPISPTSTATPSPVTPRLSPGFALFTPSFQMDIEDGPGIDLLEPSPTRLPAPIFTAGRISKQPSMESMHSIFEVMSSR</sequence>
<feature type="region of interest" description="Disordered" evidence="1">
    <location>
        <begin position="54"/>
        <end position="163"/>
    </location>
</feature>
<reference evidence="2" key="1">
    <citation type="journal article" date="2023" name="Mol. Phylogenet. Evol.">
        <title>Genome-scale phylogeny and comparative genomics of the fungal order Sordariales.</title>
        <authorList>
            <person name="Hensen N."/>
            <person name="Bonometti L."/>
            <person name="Westerberg I."/>
            <person name="Brannstrom I.O."/>
            <person name="Guillou S."/>
            <person name="Cros-Aarteil S."/>
            <person name="Calhoun S."/>
            <person name="Haridas S."/>
            <person name="Kuo A."/>
            <person name="Mondo S."/>
            <person name="Pangilinan J."/>
            <person name="Riley R."/>
            <person name="LaButti K."/>
            <person name="Andreopoulos B."/>
            <person name="Lipzen A."/>
            <person name="Chen C."/>
            <person name="Yan M."/>
            <person name="Daum C."/>
            <person name="Ng V."/>
            <person name="Clum A."/>
            <person name="Steindorff A."/>
            <person name="Ohm R.A."/>
            <person name="Martin F."/>
            <person name="Silar P."/>
            <person name="Natvig D.O."/>
            <person name="Lalanne C."/>
            <person name="Gautier V."/>
            <person name="Ament-Velasquez S.L."/>
            <person name="Kruys A."/>
            <person name="Hutchinson M.I."/>
            <person name="Powell A.J."/>
            <person name="Barry K."/>
            <person name="Miller A.N."/>
            <person name="Grigoriev I.V."/>
            <person name="Debuchy R."/>
            <person name="Gladieux P."/>
            <person name="Hiltunen Thoren M."/>
            <person name="Johannesson H."/>
        </authorList>
    </citation>
    <scope>NUCLEOTIDE SEQUENCE</scope>
    <source>
        <strain evidence="2">PSN293</strain>
    </source>
</reference>
<reference evidence="2" key="2">
    <citation type="submission" date="2023-05" db="EMBL/GenBank/DDBJ databases">
        <authorList>
            <consortium name="Lawrence Berkeley National Laboratory"/>
            <person name="Steindorff A."/>
            <person name="Hensen N."/>
            <person name="Bonometti L."/>
            <person name="Westerberg I."/>
            <person name="Brannstrom I.O."/>
            <person name="Guillou S."/>
            <person name="Cros-Aarteil S."/>
            <person name="Calhoun S."/>
            <person name="Haridas S."/>
            <person name="Kuo A."/>
            <person name="Mondo S."/>
            <person name="Pangilinan J."/>
            <person name="Riley R."/>
            <person name="Labutti K."/>
            <person name="Andreopoulos B."/>
            <person name="Lipzen A."/>
            <person name="Chen C."/>
            <person name="Yanf M."/>
            <person name="Daum C."/>
            <person name="Ng V."/>
            <person name="Clum A."/>
            <person name="Ohm R."/>
            <person name="Martin F."/>
            <person name="Silar P."/>
            <person name="Natvig D."/>
            <person name="Lalanne C."/>
            <person name="Gautier V."/>
            <person name="Ament-Velasquez S.L."/>
            <person name="Kruys A."/>
            <person name="Hutchinson M.I."/>
            <person name="Powell A.J."/>
            <person name="Barry K."/>
            <person name="Miller A.N."/>
            <person name="Grigoriev I.V."/>
            <person name="Debuchy R."/>
            <person name="Gladieux P."/>
            <person name="Thoren M.H."/>
            <person name="Johannesson H."/>
        </authorList>
    </citation>
    <scope>NUCLEOTIDE SEQUENCE</scope>
    <source>
        <strain evidence="2">PSN293</strain>
    </source>
</reference>